<dbReference type="STRING" id="162209.IJ22_19920"/>
<dbReference type="KEGG" id="pnp:IJ22_19920"/>
<keyword evidence="4" id="KW-1185">Reference proteome</keyword>
<dbReference type="Proteomes" id="UP000061660">
    <property type="component" value="Chromosome"/>
</dbReference>
<dbReference type="PATRIC" id="fig|162209.4.peg.2110"/>
<sequence>MARLYCSQQVSYIGFLGPKSRTERILHEIVKIDSTRLESLRDVIYSPIGLDFGAETAEEVAVSIAAELLAVRNRRSPQFLRDKPGAIHDNRLAASEERRNPGTAAGASMRPICGI</sequence>
<evidence type="ECO:0000313" key="4">
    <source>
        <dbReference type="Proteomes" id="UP000061660"/>
    </source>
</evidence>
<dbReference type="Gene3D" id="3.40.50.720">
    <property type="entry name" value="NAD(P)-binding Rossmann-like Domain"/>
    <property type="match status" value="1"/>
</dbReference>
<dbReference type="PANTHER" id="PTHR30388:SF6">
    <property type="entry name" value="XANTHINE DEHYDROGENASE SUBUNIT A-RELATED"/>
    <property type="match status" value="1"/>
</dbReference>
<accession>A0A0U2W7E1</accession>
<organism evidence="3 4">
    <name type="scientific">Paenibacillus naphthalenovorans</name>
    <dbReference type="NCBI Taxonomy" id="162209"/>
    <lineage>
        <taxon>Bacteria</taxon>
        <taxon>Bacillati</taxon>
        <taxon>Bacillota</taxon>
        <taxon>Bacilli</taxon>
        <taxon>Bacillales</taxon>
        <taxon>Paenibacillaceae</taxon>
        <taxon>Paenibacillus</taxon>
    </lineage>
</organism>
<reference evidence="4" key="1">
    <citation type="submission" date="2015-12" db="EMBL/GenBank/DDBJ databases">
        <title>Complete genome sequences of two moderately thermophilic Paenibacillus species.</title>
        <authorList>
            <person name="Butler R.III."/>
            <person name="Wang J."/>
            <person name="Stark B.C."/>
            <person name="Pombert J.-F."/>
        </authorList>
    </citation>
    <scope>NUCLEOTIDE SEQUENCE [LARGE SCALE GENOMIC DNA]</scope>
    <source>
        <strain evidence="4">32O-Y</strain>
    </source>
</reference>
<evidence type="ECO:0000259" key="2">
    <source>
        <dbReference type="Pfam" id="PF13478"/>
    </source>
</evidence>
<protein>
    <submittedName>
        <fullName evidence="3">XdhC Rossmann domain-containing protein</fullName>
    </submittedName>
</protein>
<proteinExistence type="predicted"/>
<dbReference type="PANTHER" id="PTHR30388">
    <property type="entry name" value="ALDEHYDE OXIDOREDUCTASE MOLYBDENUM COFACTOR ASSEMBLY PROTEIN"/>
    <property type="match status" value="1"/>
</dbReference>
<dbReference type="OrthoDB" id="9773039at2"/>
<dbReference type="InterPro" id="IPR027051">
    <property type="entry name" value="XdhC_Rossmann_dom"/>
</dbReference>
<dbReference type="AlphaFoldDB" id="A0A0U2W7E1"/>
<evidence type="ECO:0000256" key="1">
    <source>
        <dbReference type="SAM" id="MobiDB-lite"/>
    </source>
</evidence>
<name>A0A0U2W7E1_9BACL</name>
<feature type="compositionally biased region" description="Basic and acidic residues" evidence="1">
    <location>
        <begin position="90"/>
        <end position="100"/>
    </location>
</feature>
<reference evidence="3 4" key="2">
    <citation type="journal article" date="2016" name="Genome Announc.">
        <title>Complete Genome Sequences of Two Interactive Moderate Thermophiles, Paenibacillus napthalenovorans 32O-Y and Paenibacillus sp. 32O-W.</title>
        <authorList>
            <person name="Butler R.R.III."/>
            <person name="Wang J."/>
            <person name="Stark B.C."/>
            <person name="Pombert J.F."/>
        </authorList>
    </citation>
    <scope>NUCLEOTIDE SEQUENCE [LARGE SCALE GENOMIC DNA]</scope>
    <source>
        <strain evidence="3 4">32O-Y</strain>
    </source>
</reference>
<evidence type="ECO:0000313" key="3">
    <source>
        <dbReference type="EMBL" id="ALS22366.1"/>
    </source>
</evidence>
<dbReference type="EMBL" id="CP013652">
    <property type="protein sequence ID" value="ALS22366.1"/>
    <property type="molecule type" value="Genomic_DNA"/>
</dbReference>
<dbReference type="InterPro" id="IPR052698">
    <property type="entry name" value="MoCofactor_Util/Proc"/>
</dbReference>
<gene>
    <name evidence="3" type="ORF">IJ22_19920</name>
</gene>
<dbReference type="RefSeq" id="WP_054818388.1">
    <property type="nucleotide sequence ID" value="NZ_CP013652.1"/>
</dbReference>
<dbReference type="Pfam" id="PF13478">
    <property type="entry name" value="XdhC_C"/>
    <property type="match status" value="1"/>
</dbReference>
<feature type="region of interest" description="Disordered" evidence="1">
    <location>
        <begin position="90"/>
        <end position="115"/>
    </location>
</feature>
<feature type="domain" description="XdhC Rossmann" evidence="2">
    <location>
        <begin position="7"/>
        <end position="68"/>
    </location>
</feature>